<dbReference type="Proteomes" id="UP000317039">
    <property type="component" value="Chromosome"/>
</dbReference>
<keyword evidence="1" id="KW-0812">Transmembrane</keyword>
<keyword evidence="1" id="KW-1133">Transmembrane helix</keyword>
<dbReference type="KEGG" id="nod:FOH10_25655"/>
<evidence type="ECO:0000313" key="2">
    <source>
        <dbReference type="EMBL" id="QDP81603.1"/>
    </source>
</evidence>
<proteinExistence type="predicted"/>
<dbReference type="AlphaFoldDB" id="A0A516NRT1"/>
<dbReference type="EMBL" id="CP041695">
    <property type="protein sequence ID" value="QDP81603.1"/>
    <property type="molecule type" value="Genomic_DNA"/>
</dbReference>
<protein>
    <submittedName>
        <fullName evidence="2">Uncharacterized protein</fullName>
    </submittedName>
</protein>
<keyword evidence="1" id="KW-0472">Membrane</keyword>
<evidence type="ECO:0000313" key="3">
    <source>
        <dbReference type="Proteomes" id="UP000317039"/>
    </source>
</evidence>
<evidence type="ECO:0000256" key="1">
    <source>
        <dbReference type="SAM" id="Phobius"/>
    </source>
</evidence>
<feature type="transmembrane region" description="Helical" evidence="1">
    <location>
        <begin position="70"/>
        <end position="92"/>
    </location>
</feature>
<sequence>MRFRLTAIGYLRLIHAGRQTPQQALDTAAAATRQAHEAAAVPRWGPVAAGVLTALAMLLIETVIEDNLSLVVRAILVVAGIAIIVANFKVLWWMRDLRRARGVVPREPSPWKDEAVWWPRSSSCRARSG</sequence>
<dbReference type="RefSeq" id="WP_143982645.1">
    <property type="nucleotide sequence ID" value="NZ_CP041695.1"/>
</dbReference>
<name>A0A516NRT1_9NOCA</name>
<organism evidence="2 3">
    <name type="scientific">Nocardia otitidiscaviarum</name>
    <dbReference type="NCBI Taxonomy" id="1823"/>
    <lineage>
        <taxon>Bacteria</taxon>
        <taxon>Bacillati</taxon>
        <taxon>Actinomycetota</taxon>
        <taxon>Actinomycetes</taxon>
        <taxon>Mycobacteriales</taxon>
        <taxon>Nocardiaceae</taxon>
        <taxon>Nocardia</taxon>
    </lineage>
</organism>
<feature type="transmembrane region" description="Helical" evidence="1">
    <location>
        <begin position="44"/>
        <end position="64"/>
    </location>
</feature>
<dbReference type="GeneID" id="80335749"/>
<gene>
    <name evidence="2" type="ORF">FOH10_25655</name>
</gene>
<accession>A0A516NRT1</accession>
<reference evidence="2 3" key="1">
    <citation type="submission" date="2019-07" db="EMBL/GenBank/DDBJ databases">
        <title>Complete Genome Sequence and Methylome Analysis of Nocardia otitidis-caviarum NEB252.</title>
        <authorList>
            <person name="Fomenkov A."/>
            <person name="Anton B.P."/>
            <person name="Vincze T."/>
            <person name="Roberts R.J."/>
        </authorList>
    </citation>
    <scope>NUCLEOTIDE SEQUENCE [LARGE SCALE GENOMIC DNA]</scope>
    <source>
        <strain evidence="2 3">NEB252</strain>
    </source>
</reference>